<keyword evidence="3" id="KW-0804">Transcription</keyword>
<dbReference type="InterPro" id="IPR000835">
    <property type="entry name" value="HTH_MarR-typ"/>
</dbReference>
<dbReference type="Proteomes" id="UP000049855">
    <property type="component" value="Unassembled WGS sequence"/>
</dbReference>
<evidence type="ECO:0000256" key="2">
    <source>
        <dbReference type="ARBA" id="ARBA00023125"/>
    </source>
</evidence>
<dbReference type="SMART" id="SM00347">
    <property type="entry name" value="HTH_MARR"/>
    <property type="match status" value="1"/>
</dbReference>
<evidence type="ECO:0000256" key="1">
    <source>
        <dbReference type="ARBA" id="ARBA00023015"/>
    </source>
</evidence>
<dbReference type="Gene3D" id="1.10.10.10">
    <property type="entry name" value="Winged helix-like DNA-binding domain superfamily/Winged helix DNA-binding domain"/>
    <property type="match status" value="1"/>
</dbReference>
<keyword evidence="6" id="KW-1185">Reference proteome</keyword>
<dbReference type="SUPFAM" id="SSF46785">
    <property type="entry name" value="Winged helix' DNA-binding domain"/>
    <property type="match status" value="1"/>
</dbReference>
<dbReference type="PROSITE" id="PS50995">
    <property type="entry name" value="HTH_MARR_2"/>
    <property type="match status" value="1"/>
</dbReference>
<gene>
    <name evidence="5" type="ORF">SpAn4DRAFT_1844</name>
</gene>
<evidence type="ECO:0000313" key="5">
    <source>
        <dbReference type="EMBL" id="CQR70866.1"/>
    </source>
</evidence>
<dbReference type="PANTHER" id="PTHR42756:SF1">
    <property type="entry name" value="TRANSCRIPTIONAL REPRESSOR OF EMRAB OPERON"/>
    <property type="match status" value="1"/>
</dbReference>
<dbReference type="GO" id="GO:0003700">
    <property type="term" value="F:DNA-binding transcription factor activity"/>
    <property type="evidence" value="ECO:0007669"/>
    <property type="project" value="InterPro"/>
</dbReference>
<accession>A0A0U1KTW8</accession>
<dbReference type="AlphaFoldDB" id="A0A0U1KTW8"/>
<evidence type="ECO:0000256" key="3">
    <source>
        <dbReference type="ARBA" id="ARBA00023163"/>
    </source>
</evidence>
<reference evidence="6" key="1">
    <citation type="submission" date="2015-03" db="EMBL/GenBank/DDBJ databases">
        <authorList>
            <person name="Nijsse Bart"/>
        </authorList>
    </citation>
    <scope>NUCLEOTIDE SEQUENCE [LARGE SCALE GENOMIC DNA]</scope>
</reference>
<dbReference type="InterPro" id="IPR036390">
    <property type="entry name" value="WH_DNA-bd_sf"/>
</dbReference>
<dbReference type="GO" id="GO:0003677">
    <property type="term" value="F:DNA binding"/>
    <property type="evidence" value="ECO:0007669"/>
    <property type="project" value="UniProtKB-KW"/>
</dbReference>
<keyword evidence="1" id="KW-0805">Transcription regulation</keyword>
<dbReference type="PRINTS" id="PR00598">
    <property type="entry name" value="HTHMARR"/>
</dbReference>
<evidence type="ECO:0000313" key="6">
    <source>
        <dbReference type="Proteomes" id="UP000049855"/>
    </source>
</evidence>
<dbReference type="InterPro" id="IPR023187">
    <property type="entry name" value="Tscrpt_reg_MarR-type_CS"/>
</dbReference>
<name>A0A0U1KTW8_9FIRM</name>
<dbReference type="PROSITE" id="PS01117">
    <property type="entry name" value="HTH_MARR_1"/>
    <property type="match status" value="1"/>
</dbReference>
<proteinExistence type="predicted"/>
<dbReference type="EMBL" id="CTRP01000003">
    <property type="protein sequence ID" value="CQR70866.1"/>
    <property type="molecule type" value="Genomic_DNA"/>
</dbReference>
<keyword evidence="2" id="KW-0238">DNA-binding</keyword>
<dbReference type="InterPro" id="IPR036388">
    <property type="entry name" value="WH-like_DNA-bd_sf"/>
</dbReference>
<dbReference type="PANTHER" id="PTHR42756">
    <property type="entry name" value="TRANSCRIPTIONAL REGULATOR, MARR"/>
    <property type="match status" value="1"/>
</dbReference>
<feature type="domain" description="HTH marR-type" evidence="4">
    <location>
        <begin position="1"/>
        <end position="124"/>
    </location>
</feature>
<dbReference type="Pfam" id="PF12802">
    <property type="entry name" value="MarR_2"/>
    <property type="match status" value="1"/>
</dbReference>
<sequence length="152" mass="16796">MCIRKLGLLQKADAACCGITVAQCHTLVEMGKSNYLSLNELSELLALDKSTMSRTVDNLVNAGLVERQIDKADRRYTKITLTAKGREMVCVINNSMEEYYERVLNSIPQEKREIVGDALPYLLAAVKSTEMYAAVRQIGSEAAKEKGGCNCE</sequence>
<evidence type="ECO:0000259" key="4">
    <source>
        <dbReference type="PROSITE" id="PS50995"/>
    </source>
</evidence>
<organism evidence="5 6">
    <name type="scientific">Sporomusa ovata</name>
    <dbReference type="NCBI Taxonomy" id="2378"/>
    <lineage>
        <taxon>Bacteria</taxon>
        <taxon>Bacillati</taxon>
        <taxon>Bacillota</taxon>
        <taxon>Negativicutes</taxon>
        <taxon>Selenomonadales</taxon>
        <taxon>Sporomusaceae</taxon>
        <taxon>Sporomusa</taxon>
    </lineage>
</organism>
<protein>
    <submittedName>
        <fullName evidence="5">Transcriptional regulator, MarR family</fullName>
    </submittedName>
</protein>